<evidence type="ECO:0008006" key="3">
    <source>
        <dbReference type="Google" id="ProtNLM"/>
    </source>
</evidence>
<dbReference type="RefSeq" id="WP_285664744.1">
    <property type="nucleotide sequence ID" value="NZ_BSTX01000003.1"/>
</dbReference>
<reference evidence="1" key="1">
    <citation type="submission" date="2023-03" db="EMBL/GenBank/DDBJ databases">
        <title>Actinorhabdospora filicis NBRC 111898.</title>
        <authorList>
            <person name="Ichikawa N."/>
            <person name="Sato H."/>
            <person name="Tonouchi N."/>
        </authorList>
    </citation>
    <scope>NUCLEOTIDE SEQUENCE</scope>
    <source>
        <strain evidence="1">NBRC 111898</strain>
    </source>
</reference>
<accession>A0A9W6WB11</accession>
<name>A0A9W6WB11_9ACTN</name>
<dbReference type="InterPro" id="IPR025855">
    <property type="entry name" value="Replic_Relax"/>
</dbReference>
<dbReference type="AlphaFoldDB" id="A0A9W6WB11"/>
<evidence type="ECO:0000313" key="2">
    <source>
        <dbReference type="Proteomes" id="UP001165079"/>
    </source>
</evidence>
<gene>
    <name evidence="1" type="ORF">Afil01_44050</name>
</gene>
<comment type="caution">
    <text evidence="1">The sequence shown here is derived from an EMBL/GenBank/DDBJ whole genome shotgun (WGS) entry which is preliminary data.</text>
</comment>
<sequence>MNRPRHTLIRRAAILDVLNHLTDRDRDLIDALGAHQVLTTHQIARAWFTSPERARARLAVLHHLDVLTRFRQPLPSGSAPFHYLLGYNGACLHAAATGTPWPRPATIAERAARIAGSPKLAHTLGVNDFLTHLLAHTRTHDWHLAWHNETQAAERTGGMVKPDAHATITTTDTRVEFYYEHDTGSEDHNRLAAKLERYRHLIEPMPVLIELSSSVREANLHKALSTRTYPFTVATTHTGLSDRPAGSIWTPLHGTGSTSILDLGARR</sequence>
<proteinExistence type="predicted"/>
<dbReference type="Pfam" id="PF13814">
    <property type="entry name" value="Replic_Relax"/>
    <property type="match status" value="1"/>
</dbReference>
<evidence type="ECO:0000313" key="1">
    <source>
        <dbReference type="EMBL" id="GLZ79598.1"/>
    </source>
</evidence>
<protein>
    <recommendedName>
        <fullName evidence="3">Protein involved in plasmid replication-relaxation</fullName>
    </recommendedName>
</protein>
<organism evidence="1 2">
    <name type="scientific">Actinorhabdospora filicis</name>
    <dbReference type="NCBI Taxonomy" id="1785913"/>
    <lineage>
        <taxon>Bacteria</taxon>
        <taxon>Bacillati</taxon>
        <taxon>Actinomycetota</taxon>
        <taxon>Actinomycetes</taxon>
        <taxon>Micromonosporales</taxon>
        <taxon>Micromonosporaceae</taxon>
        <taxon>Actinorhabdospora</taxon>
    </lineage>
</organism>
<dbReference type="Proteomes" id="UP001165079">
    <property type="component" value="Unassembled WGS sequence"/>
</dbReference>
<dbReference type="EMBL" id="BSTX01000003">
    <property type="protein sequence ID" value="GLZ79598.1"/>
    <property type="molecule type" value="Genomic_DNA"/>
</dbReference>
<keyword evidence="2" id="KW-1185">Reference proteome</keyword>